<evidence type="ECO:0000256" key="7">
    <source>
        <dbReference type="ARBA" id="ARBA00022807"/>
    </source>
</evidence>
<dbReference type="OMA" id="HFTITHI"/>
<evidence type="ECO:0000313" key="10">
    <source>
        <dbReference type="Proteomes" id="UP000008837"/>
    </source>
</evidence>
<sequence length="531" mass="59483">MTWSPQSLDPLRFFPPLTQPAPPLDTHASTSALQLTLSDKKRFYVGLSNPSIDCYFNSVVQSLASLVHLAQYLDDVTVMSRRWHVATPVTDALRSLLVLLNTPQSHRMTVAPRDLRRALQHRASHSQGIRTLLSAQQQQDAHELCVLLVEALDAELGTVQQARSDALRAACVGLQVLTAPSHIVHGRLRTQLGFDGDHSSNPFRGTLAQRTSCGQCGYMEAIRHFSFTDIDLVVPGAACTLEYCLSAWMQLEGIEWVCHRCSLLATMKRIELERIARDAQAIDHRQSARQLKKIRLLDAQLDRVAKVIRSGVHESELEASHALDGIVQERVLSTSATKQIMLAKAPRILLLHVNRSSFSLGQFGASKNHARVLFSERLNLAPFITGSSLSSHPMKRLSTSHTPTWYVLRAIVTHYGTHNYGHYVSYRRRPNGVWTRVSDENVQLCAWDDVQAQNPYLLMYERVDGYDDNGCSESVNDIGNPHGGDHGEPRIFHSAPRTMIPPLHKTHLQPRTLHRWDAYAFLSRNHATPAA</sequence>
<dbReference type="InterPro" id="IPR038765">
    <property type="entry name" value="Papain-like_cys_pep_sf"/>
</dbReference>
<dbReference type="Gene3D" id="3.90.70.10">
    <property type="entry name" value="Cysteine proteinases"/>
    <property type="match status" value="1"/>
</dbReference>
<dbReference type="AlphaFoldDB" id="A8Q4T0"/>
<dbReference type="Pfam" id="PF00443">
    <property type="entry name" value="UCH"/>
    <property type="match status" value="1"/>
</dbReference>
<dbReference type="GO" id="GO:0005634">
    <property type="term" value="C:nucleus"/>
    <property type="evidence" value="ECO:0007669"/>
    <property type="project" value="TreeGrafter"/>
</dbReference>
<comment type="similarity">
    <text evidence="2">Belongs to the peptidase C19 family.</text>
</comment>
<gene>
    <name evidence="9" type="ORF">MGL_2629</name>
</gene>
<dbReference type="Proteomes" id="UP000008837">
    <property type="component" value="Unassembled WGS sequence"/>
</dbReference>
<proteinExistence type="inferred from homology"/>
<evidence type="ECO:0000259" key="8">
    <source>
        <dbReference type="PROSITE" id="PS50235"/>
    </source>
</evidence>
<dbReference type="GO" id="GO:0016579">
    <property type="term" value="P:protein deubiquitination"/>
    <property type="evidence" value="ECO:0007669"/>
    <property type="project" value="InterPro"/>
</dbReference>
<comment type="caution">
    <text evidence="9">The sequence shown here is derived from an EMBL/GenBank/DDBJ whole genome shotgun (WGS) entry which is preliminary data.</text>
</comment>
<keyword evidence="7" id="KW-0788">Thiol protease</keyword>
<dbReference type="RefSeq" id="XP_001730247.1">
    <property type="nucleotide sequence ID" value="XM_001730195.1"/>
</dbReference>
<dbReference type="InterPro" id="IPR050164">
    <property type="entry name" value="Peptidase_C19"/>
</dbReference>
<keyword evidence="6" id="KW-0378">Hydrolase</keyword>
<keyword evidence="5" id="KW-0833">Ubl conjugation pathway</keyword>
<organism evidence="9 10">
    <name type="scientific">Malassezia globosa (strain ATCC MYA-4612 / CBS 7966)</name>
    <name type="common">Dandruff-associated fungus</name>
    <dbReference type="NCBI Taxonomy" id="425265"/>
    <lineage>
        <taxon>Eukaryota</taxon>
        <taxon>Fungi</taxon>
        <taxon>Dikarya</taxon>
        <taxon>Basidiomycota</taxon>
        <taxon>Ustilaginomycotina</taxon>
        <taxon>Malasseziomycetes</taxon>
        <taxon>Malasseziales</taxon>
        <taxon>Malasseziaceae</taxon>
        <taxon>Malassezia</taxon>
    </lineage>
</organism>
<dbReference type="InterPro" id="IPR001394">
    <property type="entry name" value="Peptidase_C19_UCH"/>
</dbReference>
<dbReference type="InterPro" id="IPR018200">
    <property type="entry name" value="USP_CS"/>
</dbReference>
<name>A8Q4T0_MALGO</name>
<dbReference type="STRING" id="425265.A8Q4T0"/>
<dbReference type="GO" id="GO:0006508">
    <property type="term" value="P:proteolysis"/>
    <property type="evidence" value="ECO:0007669"/>
    <property type="project" value="UniProtKB-KW"/>
</dbReference>
<evidence type="ECO:0000256" key="4">
    <source>
        <dbReference type="ARBA" id="ARBA00022670"/>
    </source>
</evidence>
<dbReference type="GO" id="GO:0004843">
    <property type="term" value="F:cysteine-type deubiquitinase activity"/>
    <property type="evidence" value="ECO:0007669"/>
    <property type="project" value="UniProtKB-EC"/>
</dbReference>
<evidence type="ECO:0000256" key="6">
    <source>
        <dbReference type="ARBA" id="ARBA00022801"/>
    </source>
</evidence>
<keyword evidence="4" id="KW-0645">Protease</keyword>
<accession>A8Q4T0</accession>
<evidence type="ECO:0000256" key="1">
    <source>
        <dbReference type="ARBA" id="ARBA00000707"/>
    </source>
</evidence>
<keyword evidence="10" id="KW-1185">Reference proteome</keyword>
<dbReference type="PROSITE" id="PS50235">
    <property type="entry name" value="USP_3"/>
    <property type="match status" value="1"/>
</dbReference>
<dbReference type="InterPro" id="IPR028889">
    <property type="entry name" value="USP"/>
</dbReference>
<dbReference type="SUPFAM" id="SSF54001">
    <property type="entry name" value="Cysteine proteinases"/>
    <property type="match status" value="1"/>
</dbReference>
<evidence type="ECO:0000256" key="2">
    <source>
        <dbReference type="ARBA" id="ARBA00009085"/>
    </source>
</evidence>
<dbReference type="PANTHER" id="PTHR24006">
    <property type="entry name" value="UBIQUITIN CARBOXYL-TERMINAL HYDROLASE"/>
    <property type="match status" value="1"/>
</dbReference>
<evidence type="ECO:0000256" key="5">
    <source>
        <dbReference type="ARBA" id="ARBA00022786"/>
    </source>
</evidence>
<dbReference type="KEGG" id="mgl:MGL_2629"/>
<comment type="catalytic activity">
    <reaction evidence="1">
        <text>Thiol-dependent hydrolysis of ester, thioester, amide, peptide and isopeptide bonds formed by the C-terminal Gly of ubiquitin (a 76-residue protein attached to proteins as an intracellular targeting signal).</text>
        <dbReference type="EC" id="3.4.19.12"/>
    </reaction>
</comment>
<dbReference type="PANTHER" id="PTHR24006:SF888">
    <property type="entry name" value="UBIQUITIN CARBOXYL-TERMINAL HYDROLASE 30"/>
    <property type="match status" value="1"/>
</dbReference>
<dbReference type="PROSITE" id="PS00973">
    <property type="entry name" value="USP_2"/>
    <property type="match status" value="1"/>
</dbReference>
<dbReference type="OrthoDB" id="2020758at2759"/>
<reference evidence="9 10" key="1">
    <citation type="journal article" date="2007" name="Proc. Natl. Acad. Sci. U.S.A.">
        <title>Dandruff-associated Malassezia genomes reveal convergent and divergent virulence traits shared with plant and human fungal pathogens.</title>
        <authorList>
            <person name="Xu J."/>
            <person name="Saunders C.W."/>
            <person name="Hu P."/>
            <person name="Grant R.A."/>
            <person name="Boekhout T."/>
            <person name="Kuramae E.E."/>
            <person name="Kronstad J.W."/>
            <person name="Deangelis Y.M."/>
            <person name="Reeder N.L."/>
            <person name="Johnstone K.R."/>
            <person name="Leland M."/>
            <person name="Fieno A.M."/>
            <person name="Begley W.M."/>
            <person name="Sun Y."/>
            <person name="Lacey M.P."/>
            <person name="Chaudhary T."/>
            <person name="Keough T."/>
            <person name="Chu L."/>
            <person name="Sears R."/>
            <person name="Yuan B."/>
            <person name="Dawson T.L.Jr."/>
        </authorList>
    </citation>
    <scope>NUCLEOTIDE SEQUENCE [LARGE SCALE GENOMIC DNA]</scope>
    <source>
        <strain evidence="10">ATCC MYA-4612 / CBS 7966</strain>
    </source>
</reference>
<dbReference type="GO" id="GO:0005829">
    <property type="term" value="C:cytosol"/>
    <property type="evidence" value="ECO:0007669"/>
    <property type="project" value="TreeGrafter"/>
</dbReference>
<dbReference type="EMBL" id="AAYY01000009">
    <property type="protein sequence ID" value="EDP43033.1"/>
    <property type="molecule type" value="Genomic_DNA"/>
</dbReference>
<dbReference type="EC" id="3.4.19.12" evidence="3"/>
<dbReference type="InParanoid" id="A8Q4T0"/>
<evidence type="ECO:0000256" key="3">
    <source>
        <dbReference type="ARBA" id="ARBA00012759"/>
    </source>
</evidence>
<evidence type="ECO:0000313" key="9">
    <source>
        <dbReference type="EMBL" id="EDP43033.1"/>
    </source>
</evidence>
<dbReference type="VEuPathDB" id="FungiDB:MGL_2629"/>
<protein>
    <recommendedName>
        <fullName evidence="3">ubiquitinyl hydrolase 1</fullName>
        <ecNumber evidence="3">3.4.19.12</ecNumber>
    </recommendedName>
</protein>
<dbReference type="GeneID" id="5854552"/>
<feature type="domain" description="USP" evidence="8">
    <location>
        <begin position="45"/>
        <end position="463"/>
    </location>
</feature>